<keyword evidence="5 10" id="KW-0418">Kinase</keyword>
<dbReference type="InterPro" id="IPR036890">
    <property type="entry name" value="HATPase_C_sf"/>
</dbReference>
<keyword evidence="8" id="KW-1133">Transmembrane helix</keyword>
<feature type="domain" description="Histidine kinase" evidence="9">
    <location>
        <begin position="297"/>
        <end position="494"/>
    </location>
</feature>
<evidence type="ECO:0000256" key="3">
    <source>
        <dbReference type="ARBA" id="ARBA00022679"/>
    </source>
</evidence>
<protein>
    <recommendedName>
        <fullName evidence="2">histidine kinase</fullName>
        <ecNumber evidence="2">2.7.13.3</ecNumber>
    </recommendedName>
</protein>
<dbReference type="InterPro" id="IPR003661">
    <property type="entry name" value="HisK_dim/P_dom"/>
</dbReference>
<dbReference type="InterPro" id="IPR050351">
    <property type="entry name" value="BphY/WalK/GraS-like"/>
</dbReference>
<accession>Q0EZM7</accession>
<organism evidence="10 11">
    <name type="scientific">Mariprofundus ferrooxydans PV-1</name>
    <dbReference type="NCBI Taxonomy" id="314345"/>
    <lineage>
        <taxon>Bacteria</taxon>
        <taxon>Pseudomonadati</taxon>
        <taxon>Pseudomonadota</taxon>
        <taxon>Candidatius Mariprofundia</taxon>
        <taxon>Mariprofundales</taxon>
        <taxon>Mariprofundaceae</taxon>
        <taxon>Mariprofundus</taxon>
    </lineage>
</organism>
<dbReference type="GO" id="GO:0005524">
    <property type="term" value="F:ATP binding"/>
    <property type="evidence" value="ECO:0007669"/>
    <property type="project" value="UniProtKB-KW"/>
</dbReference>
<proteinExistence type="predicted"/>
<keyword evidence="4" id="KW-0547">Nucleotide-binding</keyword>
<dbReference type="STRING" id="314344.AL013_10290"/>
<dbReference type="GO" id="GO:0000156">
    <property type="term" value="F:phosphorelay response regulator activity"/>
    <property type="evidence" value="ECO:0007669"/>
    <property type="project" value="TreeGrafter"/>
</dbReference>
<dbReference type="InterPro" id="IPR003594">
    <property type="entry name" value="HATPase_dom"/>
</dbReference>
<dbReference type="SUPFAM" id="SSF47384">
    <property type="entry name" value="Homodimeric domain of signal transducing histidine kinase"/>
    <property type="match status" value="1"/>
</dbReference>
<dbReference type="eggNOG" id="COG3852">
    <property type="taxonomic scope" value="Bacteria"/>
</dbReference>
<dbReference type="GO" id="GO:0000155">
    <property type="term" value="F:phosphorelay sensor kinase activity"/>
    <property type="evidence" value="ECO:0007669"/>
    <property type="project" value="InterPro"/>
</dbReference>
<keyword evidence="6" id="KW-0067">ATP-binding</keyword>
<dbReference type="InParanoid" id="Q0EZM7"/>
<dbReference type="GO" id="GO:0030295">
    <property type="term" value="F:protein kinase activator activity"/>
    <property type="evidence" value="ECO:0007669"/>
    <property type="project" value="TreeGrafter"/>
</dbReference>
<dbReference type="SMART" id="SM00388">
    <property type="entry name" value="HisKA"/>
    <property type="match status" value="1"/>
</dbReference>
<evidence type="ECO:0000256" key="5">
    <source>
        <dbReference type="ARBA" id="ARBA00022777"/>
    </source>
</evidence>
<dbReference type="PANTHER" id="PTHR42878">
    <property type="entry name" value="TWO-COMPONENT HISTIDINE KINASE"/>
    <property type="match status" value="1"/>
</dbReference>
<dbReference type="SUPFAM" id="SSF55874">
    <property type="entry name" value="ATPase domain of HSP90 chaperone/DNA topoisomerase II/histidine kinase"/>
    <property type="match status" value="1"/>
</dbReference>
<dbReference type="SMART" id="SM00387">
    <property type="entry name" value="HATPase_c"/>
    <property type="match status" value="1"/>
</dbReference>
<comment type="caution">
    <text evidence="10">The sequence shown here is derived from an EMBL/GenBank/DDBJ whole genome shotgun (WGS) entry which is preliminary data.</text>
</comment>
<keyword evidence="8" id="KW-0472">Membrane</keyword>
<keyword evidence="3" id="KW-0808">Transferase</keyword>
<name>Q0EZM7_9PROT</name>
<feature type="transmembrane region" description="Helical" evidence="8">
    <location>
        <begin position="31"/>
        <end position="54"/>
    </location>
</feature>
<dbReference type="Gene3D" id="1.10.287.130">
    <property type="match status" value="1"/>
</dbReference>
<evidence type="ECO:0000256" key="2">
    <source>
        <dbReference type="ARBA" id="ARBA00012438"/>
    </source>
</evidence>
<reference evidence="10 11" key="1">
    <citation type="submission" date="2006-09" db="EMBL/GenBank/DDBJ databases">
        <authorList>
            <person name="Emerson D."/>
            <person name="Ferriera S."/>
            <person name="Johnson J."/>
            <person name="Kravitz S."/>
            <person name="Halpern A."/>
            <person name="Remington K."/>
            <person name="Beeson K."/>
            <person name="Tran B."/>
            <person name="Rogers Y.-H."/>
            <person name="Friedman R."/>
            <person name="Venter J.C."/>
        </authorList>
    </citation>
    <scope>NUCLEOTIDE SEQUENCE [LARGE SCALE GENOMIC DNA]</scope>
    <source>
        <strain evidence="10 11">PV-1</strain>
    </source>
</reference>
<comment type="catalytic activity">
    <reaction evidence="1">
        <text>ATP + protein L-histidine = ADP + protein N-phospho-L-histidine.</text>
        <dbReference type="EC" id="2.7.13.3"/>
    </reaction>
</comment>
<dbReference type="HOGENOM" id="CLU_000445_114_39_0"/>
<evidence type="ECO:0000256" key="4">
    <source>
        <dbReference type="ARBA" id="ARBA00022741"/>
    </source>
</evidence>
<evidence type="ECO:0000313" key="10">
    <source>
        <dbReference type="EMBL" id="EAU54677.1"/>
    </source>
</evidence>
<dbReference type="EMBL" id="AATS01000006">
    <property type="protein sequence ID" value="EAU54677.1"/>
    <property type="molecule type" value="Genomic_DNA"/>
</dbReference>
<dbReference type="CDD" id="cd00082">
    <property type="entry name" value="HisKA"/>
    <property type="match status" value="1"/>
</dbReference>
<dbReference type="RefSeq" id="WP_009850287.1">
    <property type="nucleotide sequence ID" value="NZ_DS022294.1"/>
</dbReference>
<dbReference type="Gene3D" id="3.30.565.10">
    <property type="entry name" value="Histidine kinase-like ATPase, C-terminal domain"/>
    <property type="match status" value="1"/>
</dbReference>
<dbReference type="Proteomes" id="UP000005297">
    <property type="component" value="Unassembled WGS sequence"/>
</dbReference>
<gene>
    <name evidence="10" type="ORF">SPV1_13874</name>
</gene>
<dbReference type="OrthoDB" id="5290907at2"/>
<evidence type="ECO:0000313" key="11">
    <source>
        <dbReference type="Proteomes" id="UP000005297"/>
    </source>
</evidence>
<evidence type="ECO:0000256" key="6">
    <source>
        <dbReference type="ARBA" id="ARBA00022840"/>
    </source>
</evidence>
<dbReference type="InterPro" id="IPR036097">
    <property type="entry name" value="HisK_dim/P_sf"/>
</dbReference>
<feature type="transmembrane region" description="Helical" evidence="8">
    <location>
        <begin position="6"/>
        <end position="24"/>
    </location>
</feature>
<sequence length="506" mass="55833">MRLILYRTLGGSTIALALVVWVYQNAPYQHLIVLIGGLFMLLLLLQAGLTFTAFSERNQWVFQFASDTLLSSGLIFATGGIDSPFSILLGLLIISAGAFAWFMLPLAITMVACAGYLTAVYSEMWMSREPLPDTAQALQILLQVSALMLVGGIMAAIARRHAGLRDRSDRVLRQHRKLRDLHDKLMEAMCEGVIVLDDRLELSDMNSAAAALLAGRPVSVLTAIPEVYHCLHQQGRHACQCEYRHGEQVLLVAVTHLSNDADARWLLTLVDISDLRQMEWQMHQQEKMAALGQMAAMLAHEVRNPVQIMVQGLEMLPGGEVKGVNIRDILHDEMLRLNRLVTTMLDYSQPLKRVPSLSYMPAVIRASMQQLDMAKQCDIDMHCTLEQLLLDSDHFRLVLDNLLANAVANSPPGSPVGINLDAVGDQWCLRVCNQGHISEEMQEKLFEPFVSGRATGIGLGLATVKQVCDVNGWSVSVRQEDGLVCFCVSAVIETAADETARGLLHG</sequence>
<dbReference type="PROSITE" id="PS50109">
    <property type="entry name" value="HIS_KIN"/>
    <property type="match status" value="1"/>
</dbReference>
<dbReference type="GO" id="GO:0007234">
    <property type="term" value="P:osmosensory signaling via phosphorelay pathway"/>
    <property type="evidence" value="ECO:0007669"/>
    <property type="project" value="TreeGrafter"/>
</dbReference>
<dbReference type="Pfam" id="PF02518">
    <property type="entry name" value="HATPase_c"/>
    <property type="match status" value="1"/>
</dbReference>
<keyword evidence="11" id="KW-1185">Reference proteome</keyword>
<dbReference type="AlphaFoldDB" id="Q0EZM7"/>
<feature type="transmembrane region" description="Helical" evidence="8">
    <location>
        <begin position="88"/>
        <end position="117"/>
    </location>
</feature>
<evidence type="ECO:0000256" key="8">
    <source>
        <dbReference type="SAM" id="Phobius"/>
    </source>
</evidence>
<evidence type="ECO:0000259" key="9">
    <source>
        <dbReference type="PROSITE" id="PS50109"/>
    </source>
</evidence>
<dbReference type="Pfam" id="PF00512">
    <property type="entry name" value="HisKA"/>
    <property type="match status" value="1"/>
</dbReference>
<keyword evidence="8" id="KW-0812">Transmembrane</keyword>
<feature type="transmembrane region" description="Helical" evidence="8">
    <location>
        <begin position="137"/>
        <end position="158"/>
    </location>
</feature>
<dbReference type="InterPro" id="IPR005467">
    <property type="entry name" value="His_kinase_dom"/>
</dbReference>
<dbReference type="PANTHER" id="PTHR42878:SF7">
    <property type="entry name" value="SENSOR HISTIDINE KINASE GLRK"/>
    <property type="match status" value="1"/>
</dbReference>
<keyword evidence="7" id="KW-0902">Two-component regulatory system</keyword>
<dbReference type="EC" id="2.7.13.3" evidence="2"/>
<evidence type="ECO:0000256" key="1">
    <source>
        <dbReference type="ARBA" id="ARBA00000085"/>
    </source>
</evidence>
<evidence type="ECO:0000256" key="7">
    <source>
        <dbReference type="ARBA" id="ARBA00023012"/>
    </source>
</evidence>